<reference evidence="18 19" key="1">
    <citation type="submission" date="2015-09" db="EMBL/GenBank/DDBJ databases">
        <title>Sorangium comparison.</title>
        <authorList>
            <person name="Zaburannyi N."/>
            <person name="Bunk B."/>
            <person name="Overmann J."/>
            <person name="Mueller R."/>
        </authorList>
    </citation>
    <scope>NUCLEOTIDE SEQUENCE [LARGE SCALE GENOMIC DNA]</scope>
    <source>
        <strain evidence="18 19">So ce26</strain>
    </source>
</reference>
<dbReference type="Proteomes" id="UP000238348">
    <property type="component" value="Chromosome"/>
</dbReference>
<evidence type="ECO:0000256" key="5">
    <source>
        <dbReference type="ARBA" id="ARBA00017171"/>
    </source>
</evidence>
<dbReference type="OrthoDB" id="9777147at2"/>
<dbReference type="GO" id="GO:0016020">
    <property type="term" value="C:membrane"/>
    <property type="evidence" value="ECO:0007669"/>
    <property type="project" value="InterPro"/>
</dbReference>
<dbReference type="InterPro" id="IPR000462">
    <property type="entry name" value="CDP-OH_P_trans"/>
</dbReference>
<dbReference type="PANTHER" id="PTHR14269">
    <property type="entry name" value="CDP-DIACYLGLYCEROL--GLYCEROL-3-PHOSPHATE 3-PHOSPHATIDYLTRANSFERASE-RELATED"/>
    <property type="match status" value="1"/>
</dbReference>
<evidence type="ECO:0000256" key="1">
    <source>
        <dbReference type="ARBA" id="ARBA00000287"/>
    </source>
</evidence>
<keyword evidence="12" id="KW-0594">Phospholipid biosynthesis</keyword>
<evidence type="ECO:0000256" key="6">
    <source>
        <dbReference type="ARBA" id="ARBA00022516"/>
    </source>
</evidence>
<evidence type="ECO:0000313" key="18">
    <source>
        <dbReference type="EMBL" id="AUX46592.1"/>
    </source>
</evidence>
<name>A0A2L0F4X0_SORCE</name>
<evidence type="ECO:0000256" key="16">
    <source>
        <dbReference type="SAM" id="MobiDB-lite"/>
    </source>
</evidence>
<keyword evidence="10" id="KW-0443">Lipid metabolism</keyword>
<keyword evidence="6" id="KW-0444">Lipid biosynthesis</keyword>
<evidence type="ECO:0000256" key="13">
    <source>
        <dbReference type="ARBA" id="ARBA00023264"/>
    </source>
</evidence>
<dbReference type="EMBL" id="CP012673">
    <property type="protein sequence ID" value="AUX46592.1"/>
    <property type="molecule type" value="Genomic_DNA"/>
</dbReference>
<dbReference type="InterPro" id="IPR043130">
    <property type="entry name" value="CDP-OH_PTrfase_TM_dom"/>
</dbReference>
<dbReference type="PANTHER" id="PTHR14269:SF61">
    <property type="entry name" value="CDP-DIACYLGLYCEROL--SERINE O-PHOSPHATIDYLTRANSFERASE"/>
    <property type="match status" value="1"/>
</dbReference>
<comment type="subcellular location">
    <subcellularLocation>
        <location evidence="2">Endomembrane system</location>
        <topology evidence="2">Multi-pass membrane protein</topology>
    </subcellularLocation>
</comment>
<dbReference type="InterPro" id="IPR048254">
    <property type="entry name" value="CDP_ALCOHOL_P_TRANSF_CS"/>
</dbReference>
<dbReference type="PROSITE" id="PS00379">
    <property type="entry name" value="CDP_ALCOHOL_P_TRANSF"/>
    <property type="match status" value="1"/>
</dbReference>
<evidence type="ECO:0000313" key="19">
    <source>
        <dbReference type="Proteomes" id="UP000238348"/>
    </source>
</evidence>
<dbReference type="AlphaFoldDB" id="A0A2L0F4X0"/>
<proteinExistence type="inferred from homology"/>
<dbReference type="GO" id="GO:0008654">
    <property type="term" value="P:phospholipid biosynthetic process"/>
    <property type="evidence" value="ECO:0007669"/>
    <property type="project" value="UniProtKB-KW"/>
</dbReference>
<evidence type="ECO:0000256" key="12">
    <source>
        <dbReference type="ARBA" id="ARBA00023209"/>
    </source>
</evidence>
<accession>A0A2L0F4X0</accession>
<keyword evidence="7 15" id="KW-0808">Transferase</keyword>
<feature type="region of interest" description="Disordered" evidence="16">
    <location>
        <begin position="1"/>
        <end position="37"/>
    </location>
</feature>
<evidence type="ECO:0000256" key="9">
    <source>
        <dbReference type="ARBA" id="ARBA00022989"/>
    </source>
</evidence>
<evidence type="ECO:0000256" key="2">
    <source>
        <dbReference type="ARBA" id="ARBA00004127"/>
    </source>
</evidence>
<evidence type="ECO:0000256" key="8">
    <source>
        <dbReference type="ARBA" id="ARBA00022692"/>
    </source>
</evidence>
<dbReference type="NCBIfam" id="TIGR00473">
    <property type="entry name" value="pssA"/>
    <property type="match status" value="1"/>
</dbReference>
<keyword evidence="8 17" id="KW-0812">Transmembrane</keyword>
<dbReference type="Gene3D" id="1.20.120.1760">
    <property type="match status" value="1"/>
</dbReference>
<evidence type="ECO:0000256" key="4">
    <source>
        <dbReference type="ARBA" id="ARBA00013174"/>
    </source>
</evidence>
<feature type="compositionally biased region" description="Low complexity" evidence="16">
    <location>
        <begin position="8"/>
        <end position="20"/>
    </location>
</feature>
<keyword evidence="11 17" id="KW-0472">Membrane</keyword>
<sequence>MSEHTPRGRPAVAAPVAAGSAGHGHRKLSPPPAREATRRRPRNLLFLVPSAITLCSIFCGLDAIRIGAAARSADDFHRAAWLILLAMLADALDGRVARMTGTQSAFGVQIDSLADLVSFGVAPAVLVYQWTLHRLGLLGVLGGFVFTACAAIRLARFNVLSAGEARRAAAPPRYIVGLPVTGAAGGLVALVLSHRPADGQIGGGVAPATLAAALFLSLLMVSAIRFRSFKDVRLDARSLACAALAAGASAVLSARWQPALVVVWPIGAYVALGVVESLYHLPARRRAALRGPASPGAPPAG</sequence>
<feature type="transmembrane region" description="Helical" evidence="17">
    <location>
        <begin position="174"/>
        <end position="193"/>
    </location>
</feature>
<feature type="transmembrane region" description="Helical" evidence="17">
    <location>
        <begin position="238"/>
        <end position="256"/>
    </location>
</feature>
<dbReference type="InterPro" id="IPR004533">
    <property type="entry name" value="CDP-diaglyc--ser_O-PTrfase"/>
</dbReference>
<feature type="transmembrane region" description="Helical" evidence="17">
    <location>
        <begin position="44"/>
        <end position="64"/>
    </location>
</feature>
<evidence type="ECO:0000256" key="14">
    <source>
        <dbReference type="ARBA" id="ARBA00032361"/>
    </source>
</evidence>
<evidence type="ECO:0000256" key="7">
    <source>
        <dbReference type="ARBA" id="ARBA00022679"/>
    </source>
</evidence>
<dbReference type="EC" id="2.7.8.8" evidence="4"/>
<evidence type="ECO:0000256" key="17">
    <source>
        <dbReference type="SAM" id="Phobius"/>
    </source>
</evidence>
<comment type="catalytic activity">
    <reaction evidence="1">
        <text>a CDP-1,2-diacyl-sn-glycerol + L-serine = a 1,2-diacyl-sn-glycero-3-phospho-L-serine + CMP + H(+)</text>
        <dbReference type="Rhea" id="RHEA:16913"/>
        <dbReference type="ChEBI" id="CHEBI:15378"/>
        <dbReference type="ChEBI" id="CHEBI:33384"/>
        <dbReference type="ChEBI" id="CHEBI:57262"/>
        <dbReference type="ChEBI" id="CHEBI:58332"/>
        <dbReference type="ChEBI" id="CHEBI:60377"/>
        <dbReference type="EC" id="2.7.8.8"/>
    </reaction>
</comment>
<dbReference type="InterPro" id="IPR050324">
    <property type="entry name" value="CDP-alcohol_PTase-I"/>
</dbReference>
<organism evidence="18 19">
    <name type="scientific">Sorangium cellulosum</name>
    <name type="common">Polyangium cellulosum</name>
    <dbReference type="NCBI Taxonomy" id="56"/>
    <lineage>
        <taxon>Bacteria</taxon>
        <taxon>Pseudomonadati</taxon>
        <taxon>Myxococcota</taxon>
        <taxon>Polyangia</taxon>
        <taxon>Polyangiales</taxon>
        <taxon>Polyangiaceae</taxon>
        <taxon>Sorangium</taxon>
    </lineage>
</organism>
<dbReference type="Pfam" id="PF01066">
    <property type="entry name" value="CDP-OH_P_transf"/>
    <property type="match status" value="1"/>
</dbReference>
<comment type="similarity">
    <text evidence="3 15">Belongs to the CDP-alcohol phosphatidyltransferase class-I family.</text>
</comment>
<feature type="transmembrane region" description="Helical" evidence="17">
    <location>
        <begin position="262"/>
        <end position="281"/>
    </location>
</feature>
<protein>
    <recommendedName>
        <fullName evidence="5">CDP-diacylglycerol--serine O-phosphatidyltransferase</fullName>
        <ecNumber evidence="4">2.7.8.8</ecNumber>
    </recommendedName>
    <alternativeName>
        <fullName evidence="14">Phosphatidylserine synthase</fullName>
    </alternativeName>
</protein>
<feature type="transmembrane region" description="Helical" evidence="17">
    <location>
        <begin position="136"/>
        <end position="154"/>
    </location>
</feature>
<keyword evidence="13" id="KW-1208">Phospholipid metabolism</keyword>
<evidence type="ECO:0000256" key="10">
    <source>
        <dbReference type="ARBA" id="ARBA00023098"/>
    </source>
</evidence>
<evidence type="ECO:0000256" key="11">
    <source>
        <dbReference type="ARBA" id="ARBA00023136"/>
    </source>
</evidence>
<gene>
    <name evidence="18" type="primary">pssA</name>
    <name evidence="18" type="ORF">SOCE26_080980</name>
</gene>
<evidence type="ECO:0000256" key="15">
    <source>
        <dbReference type="RuleBase" id="RU003750"/>
    </source>
</evidence>
<keyword evidence="9 17" id="KW-1133">Transmembrane helix</keyword>
<evidence type="ECO:0000256" key="3">
    <source>
        <dbReference type="ARBA" id="ARBA00010441"/>
    </source>
</evidence>
<dbReference type="GO" id="GO:0003882">
    <property type="term" value="F:CDP-diacylglycerol-serine O-phosphatidyltransferase activity"/>
    <property type="evidence" value="ECO:0007669"/>
    <property type="project" value="UniProtKB-EC"/>
</dbReference>
<feature type="transmembrane region" description="Helical" evidence="17">
    <location>
        <begin position="205"/>
        <end position="226"/>
    </location>
</feature>
<dbReference type="GO" id="GO:0012505">
    <property type="term" value="C:endomembrane system"/>
    <property type="evidence" value="ECO:0007669"/>
    <property type="project" value="UniProtKB-SubCell"/>
</dbReference>